<dbReference type="AlphaFoldDB" id="A0A563VKY7"/>
<reference evidence="1 2" key="1">
    <citation type="submission" date="2019-01" db="EMBL/GenBank/DDBJ databases">
        <authorList>
            <person name="Brito A."/>
        </authorList>
    </citation>
    <scope>NUCLEOTIDE SEQUENCE [LARGE SCALE GENOMIC DNA]</scope>
    <source>
        <strain evidence="1">1</strain>
    </source>
</reference>
<proteinExistence type="predicted"/>
<organism evidence="1 2">
    <name type="scientific">Hyella patelloides LEGE 07179</name>
    <dbReference type="NCBI Taxonomy" id="945734"/>
    <lineage>
        <taxon>Bacteria</taxon>
        <taxon>Bacillati</taxon>
        <taxon>Cyanobacteriota</taxon>
        <taxon>Cyanophyceae</taxon>
        <taxon>Pleurocapsales</taxon>
        <taxon>Hyellaceae</taxon>
        <taxon>Hyella</taxon>
    </lineage>
</organism>
<dbReference type="EMBL" id="CAACVJ010000040">
    <property type="protein sequence ID" value="VEP12114.1"/>
    <property type="molecule type" value="Genomic_DNA"/>
</dbReference>
<accession>A0A563VKY7</accession>
<gene>
    <name evidence="1" type="ORF">H1P_1340014</name>
</gene>
<name>A0A563VKY7_9CYAN</name>
<dbReference type="RefSeq" id="WP_222427113.1">
    <property type="nucleotide sequence ID" value="NZ_LR213886.1"/>
</dbReference>
<evidence type="ECO:0000313" key="2">
    <source>
        <dbReference type="Proteomes" id="UP000320055"/>
    </source>
</evidence>
<sequence>MVTLSGVKEMAGNELKICKFVLAHLGNLNLKHIGVIKEIATPIKQSSDLKIIKSEDDLSTVSTQDSWKKADIYLNRSGVSIKQIGGSFAFNRLQRANIVNLYQQLEFTDIENKLTLIAQDIKRFHQGLLNSRNVPWQNYLSELDFKELLKFLMLTGSPNQGISSHPAQYILEAPSSDINQNNISLYSFDEYFELYKSNLSIAIRRQWIGQNSNSEHKRALSLAKKVNNSPWVFNEVVGQPRSGWRDNFPKEERKTVYFLMIEKK</sequence>
<protein>
    <submittedName>
        <fullName evidence="1">Uncharacterized protein</fullName>
    </submittedName>
</protein>
<dbReference type="Proteomes" id="UP000320055">
    <property type="component" value="Unassembled WGS sequence"/>
</dbReference>
<evidence type="ECO:0000313" key="1">
    <source>
        <dbReference type="EMBL" id="VEP12114.1"/>
    </source>
</evidence>
<keyword evidence="2" id="KW-1185">Reference proteome</keyword>